<dbReference type="EMBL" id="PJQY01002344">
    <property type="protein sequence ID" value="PQP94409.1"/>
    <property type="molecule type" value="Genomic_DNA"/>
</dbReference>
<feature type="compositionally biased region" description="Polar residues" evidence="1">
    <location>
        <begin position="39"/>
        <end position="49"/>
    </location>
</feature>
<keyword evidence="3" id="KW-1185">Reference proteome</keyword>
<feature type="compositionally biased region" description="Basic residues" evidence="1">
    <location>
        <begin position="87"/>
        <end position="104"/>
    </location>
</feature>
<evidence type="ECO:0000256" key="1">
    <source>
        <dbReference type="SAM" id="MobiDB-lite"/>
    </source>
</evidence>
<dbReference type="Proteomes" id="UP000250321">
    <property type="component" value="Unassembled WGS sequence"/>
</dbReference>
<proteinExistence type="predicted"/>
<feature type="region of interest" description="Disordered" evidence="1">
    <location>
        <begin position="39"/>
        <end position="104"/>
    </location>
</feature>
<dbReference type="STRING" id="2094558.A0A314XPI1"/>
<evidence type="ECO:0000313" key="3">
    <source>
        <dbReference type="Proteomes" id="UP000250321"/>
    </source>
</evidence>
<gene>
    <name evidence="2" type="ORF">Pyn_25882</name>
</gene>
<comment type="caution">
    <text evidence="2">The sequence shown here is derived from an EMBL/GenBank/DDBJ whole genome shotgun (WGS) entry which is preliminary data.</text>
</comment>
<dbReference type="PANTHER" id="PTHR35486">
    <property type="entry name" value="EXPRESSED PROTEIN"/>
    <property type="match status" value="1"/>
</dbReference>
<dbReference type="PANTHER" id="PTHR35486:SF1">
    <property type="entry name" value="OS02G0689500 PROTEIN"/>
    <property type="match status" value="1"/>
</dbReference>
<reference evidence="2 3" key="1">
    <citation type="submission" date="2018-02" db="EMBL/GenBank/DDBJ databases">
        <title>Draft genome of wild Prunus yedoensis var. nudiflora.</title>
        <authorList>
            <person name="Baek S."/>
            <person name="Kim J.-H."/>
            <person name="Choi K."/>
            <person name="Kim G.-B."/>
            <person name="Cho A."/>
            <person name="Jang H."/>
            <person name="Shin C.-H."/>
            <person name="Yu H.-J."/>
            <person name="Mun J.-H."/>
        </authorList>
    </citation>
    <scope>NUCLEOTIDE SEQUENCE [LARGE SCALE GENOMIC DNA]</scope>
    <source>
        <strain evidence="3">cv. Jeju island</strain>
        <tissue evidence="2">Leaf</tissue>
    </source>
</reference>
<feature type="compositionally biased region" description="Low complexity" evidence="1">
    <location>
        <begin position="153"/>
        <end position="175"/>
    </location>
</feature>
<dbReference type="AlphaFoldDB" id="A0A314XPI1"/>
<organism evidence="2 3">
    <name type="scientific">Prunus yedoensis var. nudiflora</name>
    <dbReference type="NCBI Taxonomy" id="2094558"/>
    <lineage>
        <taxon>Eukaryota</taxon>
        <taxon>Viridiplantae</taxon>
        <taxon>Streptophyta</taxon>
        <taxon>Embryophyta</taxon>
        <taxon>Tracheophyta</taxon>
        <taxon>Spermatophyta</taxon>
        <taxon>Magnoliopsida</taxon>
        <taxon>eudicotyledons</taxon>
        <taxon>Gunneridae</taxon>
        <taxon>Pentapetalae</taxon>
        <taxon>rosids</taxon>
        <taxon>fabids</taxon>
        <taxon>Rosales</taxon>
        <taxon>Rosaceae</taxon>
        <taxon>Amygdaloideae</taxon>
        <taxon>Amygdaleae</taxon>
        <taxon>Prunus</taxon>
    </lineage>
</organism>
<sequence>MRCKKHLCDLTSAVGVCSSCLRERLTALIEAQTKAQAQAQLSRLHSRNSAPPDEPKRKSDPNPPPLIFPRSVSPYVSRRKSDDSTWHHNHRPDHQNHHHQQQQHRIRFYSTPQVGPTYNSATSTTIEGSCRKTKTKFSLLSSLFRSRSDKFWSDPSSSTLQPKSSSSASSPSWFSAIFSGKRRNRSKQRYADESNNTGGRRPRGLSPDITPDPFEDCERSRSGSGDSSGATPEWKRTPALAPSSTRRTRVGQGKNNVSGLAFCLSPLVRASPNRNWGQKGLPPEIAGEIRVAAAFCKNRSRKLVDFGRANPNR</sequence>
<accession>A0A314XPI1</accession>
<evidence type="ECO:0000313" key="2">
    <source>
        <dbReference type="EMBL" id="PQP94409.1"/>
    </source>
</evidence>
<protein>
    <submittedName>
        <fullName evidence="2">Uncharacterized protein</fullName>
    </submittedName>
</protein>
<dbReference type="OrthoDB" id="688025at2759"/>
<feature type="region of interest" description="Disordered" evidence="1">
    <location>
        <begin position="149"/>
        <end position="253"/>
    </location>
</feature>
<name>A0A314XPI1_PRUYE</name>